<gene>
    <name evidence="7" type="ORF">DdX_10996</name>
</gene>
<dbReference type="EMBL" id="JAKKPZ010000028">
    <property type="protein sequence ID" value="KAI1709984.1"/>
    <property type="molecule type" value="Genomic_DNA"/>
</dbReference>
<dbReference type="GO" id="GO:0098793">
    <property type="term" value="C:presynapse"/>
    <property type="evidence" value="ECO:0007669"/>
    <property type="project" value="GOC"/>
</dbReference>
<dbReference type="NCBIfam" id="TIGR01147">
    <property type="entry name" value="V_ATP_synt_G"/>
    <property type="match status" value="1"/>
</dbReference>
<keyword evidence="6" id="KW-0175">Coiled coil</keyword>
<organism evidence="7 8">
    <name type="scientific">Ditylenchus destructor</name>
    <dbReference type="NCBI Taxonomy" id="166010"/>
    <lineage>
        <taxon>Eukaryota</taxon>
        <taxon>Metazoa</taxon>
        <taxon>Ecdysozoa</taxon>
        <taxon>Nematoda</taxon>
        <taxon>Chromadorea</taxon>
        <taxon>Rhabditida</taxon>
        <taxon>Tylenchina</taxon>
        <taxon>Tylenchomorpha</taxon>
        <taxon>Sphaerularioidea</taxon>
        <taxon>Anguinidae</taxon>
        <taxon>Anguininae</taxon>
        <taxon>Ditylenchus</taxon>
    </lineage>
</organism>
<evidence type="ECO:0000313" key="8">
    <source>
        <dbReference type="Proteomes" id="UP001201812"/>
    </source>
</evidence>
<comment type="subunit">
    <text evidence="5">V-ATPase is a heteromultimeric enzyme made up of two complexes: the ATP-hydrolytic V1 complex and the proton translocation V0 complex.</text>
</comment>
<keyword evidence="8" id="KW-1185">Reference proteome</keyword>
<dbReference type="AlphaFoldDB" id="A0AAD4N109"/>
<name>A0AAD4N109_9BILA</name>
<dbReference type="PANTHER" id="PTHR12713:SF11">
    <property type="entry name" value="V-TYPE PROTON ATPASE SUBUNIT G"/>
    <property type="match status" value="1"/>
</dbReference>
<comment type="function">
    <text evidence="5">Subunit of the V1 complex of vacuolar(H+)-ATPase (V-ATPase), a multisubunit enzyme composed of a peripheral complex (V1) that hydrolyzes ATP and a membrane integral complex (V0) that translocates protons. V-ATPase is responsible for acidifying and maintaining the pH of intracellular compartments and in some cell types, is targeted to the plasma membrane, where it is responsible for acidifying the extracellular environment.</text>
</comment>
<evidence type="ECO:0000256" key="2">
    <source>
        <dbReference type="ARBA" id="ARBA00022448"/>
    </source>
</evidence>
<evidence type="ECO:0000256" key="3">
    <source>
        <dbReference type="ARBA" id="ARBA00022781"/>
    </source>
</evidence>
<feature type="coiled-coil region" evidence="6">
    <location>
        <begin position="27"/>
        <end position="105"/>
    </location>
</feature>
<reference evidence="7" key="1">
    <citation type="submission" date="2022-01" db="EMBL/GenBank/DDBJ databases">
        <title>Genome Sequence Resource for Two Populations of Ditylenchus destructor, the Migratory Endoparasitic Phytonematode.</title>
        <authorList>
            <person name="Zhang H."/>
            <person name="Lin R."/>
            <person name="Xie B."/>
        </authorList>
    </citation>
    <scope>NUCLEOTIDE SEQUENCE</scope>
    <source>
        <strain evidence="7">BazhouSP</strain>
    </source>
</reference>
<protein>
    <recommendedName>
        <fullName evidence="5">V-type proton ATPase subunit G</fullName>
    </recommendedName>
</protein>
<dbReference type="PANTHER" id="PTHR12713">
    <property type="entry name" value="VACUOLAR ATP SYNTHASE SUBUNIT G"/>
    <property type="match status" value="1"/>
</dbReference>
<dbReference type="Proteomes" id="UP001201812">
    <property type="component" value="Unassembled WGS sequence"/>
</dbReference>
<evidence type="ECO:0000256" key="1">
    <source>
        <dbReference type="ARBA" id="ARBA00010066"/>
    </source>
</evidence>
<dbReference type="Pfam" id="PF03179">
    <property type="entry name" value="V-ATPase_G"/>
    <property type="match status" value="1"/>
</dbReference>
<evidence type="ECO:0000256" key="4">
    <source>
        <dbReference type="ARBA" id="ARBA00023065"/>
    </source>
</evidence>
<comment type="caution">
    <text evidence="7">The sequence shown here is derived from an EMBL/GenBank/DDBJ whole genome shotgun (WGS) entry which is preliminary data.</text>
</comment>
<dbReference type="InterPro" id="IPR005124">
    <property type="entry name" value="V-ATPase_G"/>
</dbReference>
<comment type="similarity">
    <text evidence="1 5">Belongs to the V-ATPase G subunit family.</text>
</comment>
<dbReference type="GO" id="GO:0046961">
    <property type="term" value="F:proton-transporting ATPase activity, rotational mechanism"/>
    <property type="evidence" value="ECO:0007669"/>
    <property type="project" value="InterPro"/>
</dbReference>
<dbReference type="Gene3D" id="1.20.5.2950">
    <property type="match status" value="1"/>
</dbReference>
<dbReference type="GO" id="GO:0097401">
    <property type="term" value="P:synaptic vesicle lumen acidification"/>
    <property type="evidence" value="ECO:0007669"/>
    <property type="project" value="TreeGrafter"/>
</dbReference>
<dbReference type="GO" id="GO:0000221">
    <property type="term" value="C:vacuolar proton-transporting V-type ATPase, V1 domain"/>
    <property type="evidence" value="ECO:0007669"/>
    <property type="project" value="TreeGrafter"/>
</dbReference>
<proteinExistence type="inferred from homology"/>
<keyword evidence="3 5" id="KW-0375">Hydrogen ion transport</keyword>
<keyword evidence="4 5" id="KW-0406">Ion transport</keyword>
<sequence length="117" mass="13628">MPSYCRRRRENEHVSAVGVGVTANYGVRLLLEAEQKATQKVENARKKRKEKLRRARHEAKIEVDLLKQRRQSTYQQLLDEVSAEQKALEQQIAKETEEKLKSINEMVCNNRNTVCGF</sequence>
<dbReference type="GO" id="GO:0016887">
    <property type="term" value="F:ATP hydrolysis activity"/>
    <property type="evidence" value="ECO:0007669"/>
    <property type="project" value="TreeGrafter"/>
</dbReference>
<keyword evidence="2 5" id="KW-0813">Transport</keyword>
<evidence type="ECO:0000313" key="7">
    <source>
        <dbReference type="EMBL" id="KAI1709984.1"/>
    </source>
</evidence>
<evidence type="ECO:0000256" key="5">
    <source>
        <dbReference type="RuleBase" id="RU364019"/>
    </source>
</evidence>
<accession>A0AAD4N109</accession>
<evidence type="ECO:0000256" key="6">
    <source>
        <dbReference type="SAM" id="Coils"/>
    </source>
</evidence>